<comment type="caution">
    <text evidence="6">The sequence shown here is derived from an EMBL/GenBank/DDBJ whole genome shotgun (WGS) entry which is preliminary data.</text>
</comment>
<reference evidence="7" key="1">
    <citation type="journal article" date="2019" name="Int. J. Syst. Evol. Microbiol.">
        <title>The Global Catalogue of Microorganisms (GCM) 10K type strain sequencing project: providing services to taxonomists for standard genome sequencing and annotation.</title>
        <authorList>
            <consortium name="The Broad Institute Genomics Platform"/>
            <consortium name="The Broad Institute Genome Sequencing Center for Infectious Disease"/>
            <person name="Wu L."/>
            <person name="Ma J."/>
        </authorList>
    </citation>
    <scope>NUCLEOTIDE SEQUENCE [LARGE SCALE GENOMIC DNA]</scope>
    <source>
        <strain evidence="7">JCM 12125</strain>
    </source>
</reference>
<feature type="region of interest" description="Disordered" evidence="3">
    <location>
        <begin position="102"/>
        <end position="153"/>
    </location>
</feature>
<feature type="signal peptide" evidence="4">
    <location>
        <begin position="1"/>
        <end position="23"/>
    </location>
</feature>
<keyword evidence="4" id="KW-0732">Signal</keyword>
<dbReference type="SUPFAM" id="SSF47473">
    <property type="entry name" value="EF-hand"/>
    <property type="match status" value="1"/>
</dbReference>
<accession>A0ABW0FY77</accession>
<evidence type="ECO:0000313" key="6">
    <source>
        <dbReference type="EMBL" id="MFC5346023.1"/>
    </source>
</evidence>
<feature type="chain" id="PRO_5045888909" evidence="4">
    <location>
        <begin position="24"/>
        <end position="222"/>
    </location>
</feature>
<feature type="compositionally biased region" description="Basic and acidic residues" evidence="3">
    <location>
        <begin position="102"/>
        <end position="122"/>
    </location>
</feature>
<dbReference type="PANTHER" id="PTHR10827">
    <property type="entry name" value="RETICULOCALBIN"/>
    <property type="match status" value="1"/>
</dbReference>
<feature type="domain" description="EF-hand" evidence="5">
    <location>
        <begin position="81"/>
        <end position="116"/>
    </location>
</feature>
<dbReference type="PROSITE" id="PS50222">
    <property type="entry name" value="EF_HAND_2"/>
    <property type="match status" value="1"/>
</dbReference>
<sequence>MRKTILAAGVAALAVLTAGSALAQQAPQPGQQRVARADADRDGRVSRAEFVDARVARLTALDTNRDGQISVEERRAAGQARRAERVANRFARLDKDGNGAISREEFTAPREARADRPREGRRAGMQGQRGPRAHWAGNRGHRGGWGGHRGPRAEGGVVTIADVQTRLTTQFDRVDANRDGFITAEERTAARQAAREQRGERRAERMAHRAARQPSPSAPASE</sequence>
<name>A0ABW0FY77_9CAUL</name>
<dbReference type="InterPro" id="IPR002048">
    <property type="entry name" value="EF_hand_dom"/>
</dbReference>
<dbReference type="Proteomes" id="UP001596152">
    <property type="component" value="Unassembled WGS sequence"/>
</dbReference>
<evidence type="ECO:0000256" key="2">
    <source>
        <dbReference type="ARBA" id="ARBA00022737"/>
    </source>
</evidence>
<feature type="compositionally biased region" description="Low complexity" evidence="3">
    <location>
        <begin position="212"/>
        <end position="222"/>
    </location>
</feature>
<evidence type="ECO:0000259" key="5">
    <source>
        <dbReference type="PROSITE" id="PS50222"/>
    </source>
</evidence>
<keyword evidence="1" id="KW-0479">Metal-binding</keyword>
<dbReference type="PANTHER" id="PTHR10827:SF98">
    <property type="entry name" value="45 KDA CALCIUM-BINDING PROTEIN"/>
    <property type="match status" value="1"/>
</dbReference>
<evidence type="ECO:0000313" key="7">
    <source>
        <dbReference type="Proteomes" id="UP001596152"/>
    </source>
</evidence>
<keyword evidence="7" id="KW-1185">Reference proteome</keyword>
<dbReference type="PROSITE" id="PS00018">
    <property type="entry name" value="EF_HAND_1"/>
    <property type="match status" value="2"/>
</dbReference>
<dbReference type="InterPro" id="IPR018247">
    <property type="entry name" value="EF_Hand_1_Ca_BS"/>
</dbReference>
<dbReference type="Pfam" id="PF13202">
    <property type="entry name" value="EF-hand_5"/>
    <property type="match status" value="4"/>
</dbReference>
<gene>
    <name evidence="6" type="ORF">ACFPIE_19070</name>
</gene>
<evidence type="ECO:0000256" key="1">
    <source>
        <dbReference type="ARBA" id="ARBA00022723"/>
    </source>
</evidence>
<dbReference type="EMBL" id="JBHSLF010000055">
    <property type="protein sequence ID" value="MFC5346023.1"/>
    <property type="molecule type" value="Genomic_DNA"/>
</dbReference>
<dbReference type="RefSeq" id="WP_374038405.1">
    <property type="nucleotide sequence ID" value="NZ_CP169082.1"/>
</dbReference>
<evidence type="ECO:0000256" key="4">
    <source>
        <dbReference type="SAM" id="SignalP"/>
    </source>
</evidence>
<dbReference type="InterPro" id="IPR011992">
    <property type="entry name" value="EF-hand-dom_pair"/>
</dbReference>
<keyword evidence="2" id="KW-0677">Repeat</keyword>
<proteinExistence type="predicted"/>
<organism evidence="6 7">
    <name type="scientific">Brevundimonas staleyi</name>
    <dbReference type="NCBI Taxonomy" id="74326"/>
    <lineage>
        <taxon>Bacteria</taxon>
        <taxon>Pseudomonadati</taxon>
        <taxon>Pseudomonadota</taxon>
        <taxon>Alphaproteobacteria</taxon>
        <taxon>Caulobacterales</taxon>
        <taxon>Caulobacteraceae</taxon>
        <taxon>Brevundimonas</taxon>
    </lineage>
</organism>
<protein>
    <submittedName>
        <fullName evidence="6">EF-hand domain-containing protein</fullName>
    </submittedName>
</protein>
<feature type="compositionally biased region" description="Basic and acidic residues" evidence="3">
    <location>
        <begin position="178"/>
        <end position="207"/>
    </location>
</feature>
<evidence type="ECO:0000256" key="3">
    <source>
        <dbReference type="SAM" id="MobiDB-lite"/>
    </source>
</evidence>
<feature type="region of interest" description="Disordered" evidence="3">
    <location>
        <begin position="178"/>
        <end position="222"/>
    </location>
</feature>
<dbReference type="Gene3D" id="1.10.238.10">
    <property type="entry name" value="EF-hand"/>
    <property type="match status" value="2"/>
</dbReference>